<accession>A0ABV8IIU3</accession>
<keyword evidence="1" id="KW-1133">Transmembrane helix</keyword>
<organism evidence="2 3">
    <name type="scientific">Planomonospora corallina</name>
    <dbReference type="NCBI Taxonomy" id="1806052"/>
    <lineage>
        <taxon>Bacteria</taxon>
        <taxon>Bacillati</taxon>
        <taxon>Actinomycetota</taxon>
        <taxon>Actinomycetes</taxon>
        <taxon>Streptosporangiales</taxon>
        <taxon>Streptosporangiaceae</taxon>
        <taxon>Planomonospora</taxon>
    </lineage>
</organism>
<dbReference type="Proteomes" id="UP001595850">
    <property type="component" value="Unassembled WGS sequence"/>
</dbReference>
<reference evidence="3" key="1">
    <citation type="journal article" date="2019" name="Int. J. Syst. Evol. Microbiol.">
        <title>The Global Catalogue of Microorganisms (GCM) 10K type strain sequencing project: providing services to taxonomists for standard genome sequencing and annotation.</title>
        <authorList>
            <consortium name="The Broad Institute Genomics Platform"/>
            <consortium name="The Broad Institute Genome Sequencing Center for Infectious Disease"/>
            <person name="Wu L."/>
            <person name="Ma J."/>
        </authorList>
    </citation>
    <scope>NUCLEOTIDE SEQUENCE [LARGE SCALE GENOMIC DNA]</scope>
    <source>
        <strain evidence="3">TBRC 4489</strain>
    </source>
</reference>
<evidence type="ECO:0000313" key="2">
    <source>
        <dbReference type="EMBL" id="MFC4062368.1"/>
    </source>
</evidence>
<keyword evidence="1" id="KW-0472">Membrane</keyword>
<evidence type="ECO:0000313" key="3">
    <source>
        <dbReference type="Proteomes" id="UP001595850"/>
    </source>
</evidence>
<gene>
    <name evidence="2" type="ORF">ACFOWE_29055</name>
</gene>
<keyword evidence="3" id="KW-1185">Reference proteome</keyword>
<name>A0ABV8IIU3_9ACTN</name>
<evidence type="ECO:0000256" key="1">
    <source>
        <dbReference type="SAM" id="Phobius"/>
    </source>
</evidence>
<sequence length="80" mass="8884">MSIEAAPSPMRRRYDRAWWATFVTAVVINTLIGDYSRWITVPVGIAFLVGLVWLFLLSLREHDRERKANKASGGGAPAPG</sequence>
<dbReference type="RefSeq" id="WP_377293423.1">
    <property type="nucleotide sequence ID" value="NZ_JBHSBM010000042.1"/>
</dbReference>
<dbReference type="EMBL" id="JBHSBM010000042">
    <property type="protein sequence ID" value="MFC4062368.1"/>
    <property type="molecule type" value="Genomic_DNA"/>
</dbReference>
<comment type="caution">
    <text evidence="2">The sequence shown here is derived from an EMBL/GenBank/DDBJ whole genome shotgun (WGS) entry which is preliminary data.</text>
</comment>
<feature type="transmembrane region" description="Helical" evidence="1">
    <location>
        <begin position="39"/>
        <end position="59"/>
    </location>
</feature>
<proteinExistence type="predicted"/>
<protein>
    <submittedName>
        <fullName evidence="2">Uncharacterized protein</fullName>
    </submittedName>
</protein>
<keyword evidence="1" id="KW-0812">Transmembrane</keyword>
<feature type="transmembrane region" description="Helical" evidence="1">
    <location>
        <begin position="17"/>
        <end position="33"/>
    </location>
</feature>